<evidence type="ECO:0000256" key="5">
    <source>
        <dbReference type="ARBA" id="ARBA00022485"/>
    </source>
</evidence>
<dbReference type="InterPro" id="IPR029119">
    <property type="entry name" value="MutY_C"/>
</dbReference>
<evidence type="ECO:0000256" key="10">
    <source>
        <dbReference type="ARBA" id="ARBA00023014"/>
    </source>
</evidence>
<evidence type="ECO:0000313" key="16">
    <source>
        <dbReference type="EMBL" id="CAD8259574.1"/>
    </source>
</evidence>
<evidence type="ECO:0000256" key="6">
    <source>
        <dbReference type="ARBA" id="ARBA00022723"/>
    </source>
</evidence>
<dbReference type="PANTHER" id="PTHR42944:SF1">
    <property type="entry name" value="ADENINE DNA GLYCOSYLASE"/>
    <property type="match status" value="1"/>
</dbReference>
<evidence type="ECO:0000259" key="15">
    <source>
        <dbReference type="SMART" id="SM00478"/>
    </source>
</evidence>
<dbReference type="Gene3D" id="1.10.340.30">
    <property type="entry name" value="Hypothetical protein, domain 2"/>
    <property type="match status" value="1"/>
</dbReference>
<comment type="function">
    <text evidence="13">Adenine glycosylase active on G-A mispairs.</text>
</comment>
<dbReference type="FunFam" id="1.10.340.30:FF:000002">
    <property type="entry name" value="Adenine DNA glycosylase"/>
    <property type="match status" value="1"/>
</dbReference>
<reference evidence="16" key="1">
    <citation type="submission" date="2021-01" db="EMBL/GenBank/DDBJ databases">
        <authorList>
            <person name="Corre E."/>
            <person name="Pelletier E."/>
            <person name="Niang G."/>
            <person name="Scheremetjew M."/>
            <person name="Finn R."/>
            <person name="Kale V."/>
            <person name="Holt S."/>
            <person name="Cochrane G."/>
            <person name="Meng A."/>
            <person name="Brown T."/>
            <person name="Cohen L."/>
        </authorList>
    </citation>
    <scope>NUCLEOTIDE SEQUENCE</scope>
    <source>
        <strain evidence="16">CCMP2078</strain>
    </source>
</reference>
<protein>
    <recommendedName>
        <fullName evidence="4 13">Adenine DNA glycosylase</fullName>
        <ecNumber evidence="3 13">3.2.2.31</ecNumber>
    </recommendedName>
</protein>
<dbReference type="GO" id="GO:0006298">
    <property type="term" value="P:mismatch repair"/>
    <property type="evidence" value="ECO:0007669"/>
    <property type="project" value="TreeGrafter"/>
</dbReference>
<feature type="domain" description="HhH-GPD" evidence="15">
    <location>
        <begin position="66"/>
        <end position="227"/>
    </location>
</feature>
<dbReference type="GO" id="GO:0034039">
    <property type="term" value="F:8-oxo-7,8-dihydroguanine DNA N-glycosylase activity"/>
    <property type="evidence" value="ECO:0007669"/>
    <property type="project" value="TreeGrafter"/>
</dbReference>
<dbReference type="Gene3D" id="3.90.79.10">
    <property type="entry name" value="Nucleoside Triphosphate Pyrophosphohydrolase"/>
    <property type="match status" value="1"/>
</dbReference>
<keyword evidence="9 13" id="KW-0408">Iron</keyword>
<dbReference type="GO" id="GO:0006284">
    <property type="term" value="P:base-excision repair"/>
    <property type="evidence" value="ECO:0007669"/>
    <property type="project" value="UniProtKB-UniRule"/>
</dbReference>
<comment type="cofactor">
    <cofactor evidence="13">
        <name>[4Fe-4S] cluster</name>
        <dbReference type="ChEBI" id="CHEBI:49883"/>
    </cofactor>
    <text evidence="13">Binds 1 [4Fe-4S] cluster.</text>
</comment>
<dbReference type="Gene3D" id="1.10.1670.10">
    <property type="entry name" value="Helix-hairpin-Helix base-excision DNA repair enzymes (C-terminal)"/>
    <property type="match status" value="1"/>
</dbReference>
<keyword evidence="5" id="KW-0004">4Fe-4S</keyword>
<dbReference type="GO" id="GO:0051539">
    <property type="term" value="F:4 iron, 4 sulfur cluster binding"/>
    <property type="evidence" value="ECO:0007669"/>
    <property type="project" value="UniProtKB-UniRule"/>
</dbReference>
<evidence type="ECO:0000256" key="4">
    <source>
        <dbReference type="ARBA" id="ARBA00022023"/>
    </source>
</evidence>
<comment type="similarity">
    <text evidence="2 13">Belongs to the Nth/MutY family.</text>
</comment>
<evidence type="ECO:0000256" key="8">
    <source>
        <dbReference type="ARBA" id="ARBA00022801"/>
    </source>
</evidence>
<sequence length="485" mass="53536">MRKASPHSHGLSAADACVVRAELLAWYDDNRRLLPWRGDGVEESGAKRRRVRTPVSPYGVLVSEVMLQQTRVETVVNYYSRWMQKWPNCAALAKASEEELNAAWAGLGYYRRARMLKAAAEQVHVQRQGHFPESAEELKQLPGVGDYTSAAVASIAFGQNVPVVDGNVLRVVSRMRAIVQRPREKALHNASREFMAVLVGEDGAESAESRVERPGDVNQAIMELGATVCVPSGQPKCDICPVAAHCHSRRIDAGLQELTFDDCGVCDIEALETLVAASDRQLCTQLPLKMKKTAPRLQVLAVLVLVCNEAFLMRRRPREGLLAGQWEFPHMVVAEEARKPAKTKTKGTPAGDASGASPAEDVLHDAETKTADAAASLLHGFVENAADLSYLGQKKHIFSHLRHEMFVFSVDVEKMAEALEFDGEYAWHTEEEMQEKGLTTGMRKVLQMYKKNGKAPSQAKRRSKGEDQGSSQELAEERHTELGNA</sequence>
<dbReference type="InterPro" id="IPR003265">
    <property type="entry name" value="HhH-GPD_domain"/>
</dbReference>
<evidence type="ECO:0000256" key="13">
    <source>
        <dbReference type="RuleBase" id="RU365096"/>
    </source>
</evidence>
<dbReference type="EC" id="3.2.2.31" evidence="3 13"/>
<evidence type="ECO:0000256" key="1">
    <source>
        <dbReference type="ARBA" id="ARBA00000843"/>
    </source>
</evidence>
<dbReference type="CDD" id="cd00056">
    <property type="entry name" value="ENDO3c"/>
    <property type="match status" value="1"/>
</dbReference>
<dbReference type="CDD" id="cd03431">
    <property type="entry name" value="NUDIX_DNA_Glycosylase_C-MutY"/>
    <property type="match status" value="1"/>
</dbReference>
<feature type="region of interest" description="Disordered" evidence="14">
    <location>
        <begin position="338"/>
        <end position="360"/>
    </location>
</feature>
<evidence type="ECO:0000256" key="2">
    <source>
        <dbReference type="ARBA" id="ARBA00008343"/>
    </source>
</evidence>
<evidence type="ECO:0000256" key="7">
    <source>
        <dbReference type="ARBA" id="ARBA00022763"/>
    </source>
</evidence>
<dbReference type="PANTHER" id="PTHR42944">
    <property type="entry name" value="ADENINE DNA GLYCOSYLASE"/>
    <property type="match status" value="1"/>
</dbReference>
<evidence type="ECO:0000256" key="11">
    <source>
        <dbReference type="ARBA" id="ARBA00023204"/>
    </source>
</evidence>
<dbReference type="GO" id="GO:0035485">
    <property type="term" value="F:adenine/guanine mispair binding"/>
    <property type="evidence" value="ECO:0007669"/>
    <property type="project" value="TreeGrafter"/>
</dbReference>
<proteinExistence type="inferred from homology"/>
<keyword evidence="7 13" id="KW-0227">DNA damage</keyword>
<dbReference type="AlphaFoldDB" id="A0A7R9UA23"/>
<feature type="region of interest" description="Disordered" evidence="14">
    <location>
        <begin position="448"/>
        <end position="485"/>
    </location>
</feature>
<dbReference type="Pfam" id="PF14815">
    <property type="entry name" value="NUDIX_4"/>
    <property type="match status" value="1"/>
</dbReference>
<comment type="catalytic activity">
    <reaction evidence="1 13">
        <text>Hydrolyzes free adenine bases from 7,8-dihydro-8-oxoguanine:adenine mismatched double-stranded DNA, leaving an apurinic site.</text>
        <dbReference type="EC" id="3.2.2.31"/>
    </reaction>
</comment>
<evidence type="ECO:0000256" key="9">
    <source>
        <dbReference type="ARBA" id="ARBA00023004"/>
    </source>
</evidence>
<dbReference type="GO" id="GO:0032357">
    <property type="term" value="F:oxidized purine DNA binding"/>
    <property type="evidence" value="ECO:0007669"/>
    <property type="project" value="TreeGrafter"/>
</dbReference>
<dbReference type="GO" id="GO:0000701">
    <property type="term" value="F:purine-specific mismatch base pair DNA N-glycosylase activity"/>
    <property type="evidence" value="ECO:0007669"/>
    <property type="project" value="UniProtKB-EC"/>
</dbReference>
<dbReference type="InterPro" id="IPR015797">
    <property type="entry name" value="NUDIX_hydrolase-like_dom_sf"/>
</dbReference>
<dbReference type="Pfam" id="PF00730">
    <property type="entry name" value="HhH-GPD"/>
    <property type="match status" value="1"/>
</dbReference>
<dbReference type="GO" id="GO:0005634">
    <property type="term" value="C:nucleus"/>
    <property type="evidence" value="ECO:0007669"/>
    <property type="project" value="TreeGrafter"/>
</dbReference>
<dbReference type="EMBL" id="HBEA01011891">
    <property type="protein sequence ID" value="CAD8259574.1"/>
    <property type="molecule type" value="Transcribed_RNA"/>
</dbReference>
<keyword evidence="10" id="KW-0411">Iron-sulfur</keyword>
<gene>
    <name evidence="16" type="ORF">PPYR1160_LOCUS9076</name>
</gene>
<dbReference type="InterPro" id="IPR011257">
    <property type="entry name" value="DNA_glycosylase"/>
</dbReference>
<dbReference type="InterPro" id="IPR044298">
    <property type="entry name" value="MIG/MutY"/>
</dbReference>
<keyword evidence="8" id="KW-0378">Hydrolase</keyword>
<keyword evidence="6" id="KW-0479">Metal-binding</keyword>
<keyword evidence="12 13" id="KW-0326">Glycosidase</keyword>
<accession>A0A7R9UA23</accession>
<dbReference type="GO" id="GO:0046872">
    <property type="term" value="F:metal ion binding"/>
    <property type="evidence" value="ECO:0007669"/>
    <property type="project" value="UniProtKB-UniRule"/>
</dbReference>
<name>A0A7R9UA23_9STRA</name>
<evidence type="ECO:0000256" key="3">
    <source>
        <dbReference type="ARBA" id="ARBA00012045"/>
    </source>
</evidence>
<feature type="compositionally biased region" description="Basic and acidic residues" evidence="14">
    <location>
        <begin position="475"/>
        <end position="485"/>
    </location>
</feature>
<evidence type="ECO:0000256" key="14">
    <source>
        <dbReference type="SAM" id="MobiDB-lite"/>
    </source>
</evidence>
<evidence type="ECO:0000256" key="12">
    <source>
        <dbReference type="ARBA" id="ARBA00023295"/>
    </source>
</evidence>
<dbReference type="SMART" id="SM00478">
    <property type="entry name" value="ENDO3c"/>
    <property type="match status" value="1"/>
</dbReference>
<dbReference type="SUPFAM" id="SSF55811">
    <property type="entry name" value="Nudix"/>
    <property type="match status" value="1"/>
</dbReference>
<dbReference type="SUPFAM" id="SSF48150">
    <property type="entry name" value="DNA-glycosylase"/>
    <property type="match status" value="1"/>
</dbReference>
<dbReference type="InterPro" id="IPR023170">
    <property type="entry name" value="HhH_base_excis_C"/>
</dbReference>
<keyword evidence="11" id="KW-0234">DNA repair</keyword>
<organism evidence="16">
    <name type="scientific">Pinguiococcus pyrenoidosus</name>
    <dbReference type="NCBI Taxonomy" id="172671"/>
    <lineage>
        <taxon>Eukaryota</taxon>
        <taxon>Sar</taxon>
        <taxon>Stramenopiles</taxon>
        <taxon>Ochrophyta</taxon>
        <taxon>Pinguiophyceae</taxon>
        <taxon>Pinguiochrysidales</taxon>
        <taxon>Pinguiochrysidaceae</taxon>
        <taxon>Pinguiococcus</taxon>
    </lineage>
</organism>